<dbReference type="Proteomes" id="UP000189981">
    <property type="component" value="Unassembled WGS sequence"/>
</dbReference>
<gene>
    <name evidence="2" type="ORF">SAMN05661099_3639</name>
</gene>
<dbReference type="PANTHER" id="PTHR30373">
    <property type="entry name" value="UPF0603 PROTEIN YGCG"/>
    <property type="match status" value="1"/>
</dbReference>
<keyword evidence="3" id="KW-1185">Reference proteome</keyword>
<proteinExistence type="predicted"/>
<organism evidence="2 3">
    <name type="scientific">Daejeonella lutea</name>
    <dbReference type="NCBI Taxonomy" id="572036"/>
    <lineage>
        <taxon>Bacteria</taxon>
        <taxon>Pseudomonadati</taxon>
        <taxon>Bacteroidota</taxon>
        <taxon>Sphingobacteriia</taxon>
        <taxon>Sphingobacteriales</taxon>
        <taxon>Sphingobacteriaceae</taxon>
        <taxon>Daejeonella</taxon>
    </lineage>
</organism>
<dbReference type="Gene3D" id="3.10.310.50">
    <property type="match status" value="1"/>
</dbReference>
<evidence type="ECO:0000313" key="3">
    <source>
        <dbReference type="Proteomes" id="UP000189981"/>
    </source>
</evidence>
<accession>A0A1T5FET1</accession>
<dbReference type="Pfam" id="PF04536">
    <property type="entry name" value="TPM_phosphatase"/>
    <property type="match status" value="1"/>
</dbReference>
<dbReference type="EMBL" id="FUYR01000009">
    <property type="protein sequence ID" value="SKB94680.1"/>
    <property type="molecule type" value="Genomic_DNA"/>
</dbReference>
<name>A0A1T5FET1_9SPHI</name>
<dbReference type="AlphaFoldDB" id="A0A1T5FET1"/>
<evidence type="ECO:0000259" key="1">
    <source>
        <dbReference type="Pfam" id="PF04536"/>
    </source>
</evidence>
<evidence type="ECO:0000313" key="2">
    <source>
        <dbReference type="EMBL" id="SKB94680.1"/>
    </source>
</evidence>
<dbReference type="OrthoDB" id="9786161at2"/>
<feature type="domain" description="TPM" evidence="1">
    <location>
        <begin position="2"/>
        <end position="117"/>
    </location>
</feature>
<dbReference type="STRING" id="572036.SAMN05661099_3639"/>
<protein>
    <submittedName>
        <fullName evidence="2">TLP18.3, Psb32 and MOLO-1 founding protein of phosphatase</fullName>
    </submittedName>
</protein>
<dbReference type="InterPro" id="IPR007621">
    <property type="entry name" value="TPM_dom"/>
</dbReference>
<dbReference type="PANTHER" id="PTHR30373:SF8">
    <property type="entry name" value="BLL7265 PROTEIN"/>
    <property type="match status" value="1"/>
</dbReference>
<dbReference type="RefSeq" id="WP_079704130.1">
    <property type="nucleotide sequence ID" value="NZ_FUYR01000009.1"/>
</dbReference>
<sequence>MGIFSEQEQQRVSAAVEAAERFTSGEIRVCIEKTCSEPVLDRAANYFKKLDMHKTAKRNGVLIYVATDDHQFAIIGDEGINKLVPHDFWNSTKDAMLSRFKDHDLVGGIVTGVKLAGEQLQTFFPYHDSDINELPNDISFMDGK</sequence>
<reference evidence="3" key="1">
    <citation type="submission" date="2017-02" db="EMBL/GenBank/DDBJ databases">
        <authorList>
            <person name="Varghese N."/>
            <person name="Submissions S."/>
        </authorList>
    </citation>
    <scope>NUCLEOTIDE SEQUENCE [LARGE SCALE GENOMIC DNA]</scope>
    <source>
        <strain evidence="3">DSM 22385</strain>
    </source>
</reference>